<comment type="caution">
    <text evidence="1">The sequence shown here is derived from an EMBL/GenBank/DDBJ whole genome shotgun (WGS) entry which is preliminary data.</text>
</comment>
<sequence length="43" mass="4819">VLQLIKTAEETKLCQPASEWKLIVKLYRSDHVCGVTKSAKFGV</sequence>
<dbReference type="Proteomes" id="UP000677228">
    <property type="component" value="Unassembled WGS sequence"/>
</dbReference>
<evidence type="ECO:0000313" key="2">
    <source>
        <dbReference type="EMBL" id="CAF4512272.1"/>
    </source>
</evidence>
<gene>
    <name evidence="1" type="ORF">OVA965_LOCUS45147</name>
    <name evidence="2" type="ORF">TMI583_LOCUS48392</name>
</gene>
<dbReference type="Proteomes" id="UP000682733">
    <property type="component" value="Unassembled WGS sequence"/>
</dbReference>
<dbReference type="AlphaFoldDB" id="A0A8S2G920"/>
<dbReference type="EMBL" id="CAJNOK010068790">
    <property type="protein sequence ID" value="CAF1657796.1"/>
    <property type="molecule type" value="Genomic_DNA"/>
</dbReference>
<organism evidence="1 3">
    <name type="scientific">Didymodactylos carnosus</name>
    <dbReference type="NCBI Taxonomy" id="1234261"/>
    <lineage>
        <taxon>Eukaryota</taxon>
        <taxon>Metazoa</taxon>
        <taxon>Spiralia</taxon>
        <taxon>Gnathifera</taxon>
        <taxon>Rotifera</taxon>
        <taxon>Eurotatoria</taxon>
        <taxon>Bdelloidea</taxon>
        <taxon>Philodinida</taxon>
        <taxon>Philodinidae</taxon>
        <taxon>Didymodactylos</taxon>
    </lineage>
</organism>
<feature type="non-terminal residue" evidence="1">
    <location>
        <position position="1"/>
    </location>
</feature>
<proteinExistence type="predicted"/>
<dbReference type="EMBL" id="CAJOBA010098593">
    <property type="protein sequence ID" value="CAF4512272.1"/>
    <property type="molecule type" value="Genomic_DNA"/>
</dbReference>
<reference evidence="1" key="1">
    <citation type="submission" date="2021-02" db="EMBL/GenBank/DDBJ databases">
        <authorList>
            <person name="Nowell W R."/>
        </authorList>
    </citation>
    <scope>NUCLEOTIDE SEQUENCE</scope>
</reference>
<evidence type="ECO:0000313" key="1">
    <source>
        <dbReference type="EMBL" id="CAF1657796.1"/>
    </source>
</evidence>
<protein>
    <submittedName>
        <fullName evidence="1">Uncharacterized protein</fullName>
    </submittedName>
</protein>
<evidence type="ECO:0000313" key="3">
    <source>
        <dbReference type="Proteomes" id="UP000677228"/>
    </source>
</evidence>
<accession>A0A8S2G920</accession>
<name>A0A8S2G920_9BILA</name>